<dbReference type="InterPro" id="IPR017871">
    <property type="entry name" value="ABC_transporter-like_CS"/>
</dbReference>
<keyword evidence="2" id="KW-0547">Nucleotide-binding</keyword>
<accession>A0A369BWE6</accession>
<name>A0A369BWE6_9GAMM</name>
<dbReference type="CDD" id="cd03301">
    <property type="entry name" value="ABC_MalK_N"/>
    <property type="match status" value="1"/>
</dbReference>
<comment type="caution">
    <text evidence="5">The sequence shown here is derived from an EMBL/GenBank/DDBJ whole genome shotgun (WGS) entry which is preliminary data.</text>
</comment>
<dbReference type="RefSeq" id="WP_114281188.1">
    <property type="nucleotide sequence ID" value="NZ_QPJY01000016.1"/>
</dbReference>
<dbReference type="EMBL" id="QPJY01000016">
    <property type="protein sequence ID" value="RCX24737.1"/>
    <property type="molecule type" value="Genomic_DNA"/>
</dbReference>
<dbReference type="InterPro" id="IPR027417">
    <property type="entry name" value="P-loop_NTPase"/>
</dbReference>
<protein>
    <submittedName>
        <fullName evidence="5">Carbohydrate ABC transporter ATP-binding protein (CUT1 family)</fullName>
    </submittedName>
</protein>
<dbReference type="GO" id="GO:0055052">
    <property type="term" value="C:ATP-binding cassette (ABC) transporter complex, substrate-binding subunit-containing"/>
    <property type="evidence" value="ECO:0007669"/>
    <property type="project" value="TreeGrafter"/>
</dbReference>
<evidence type="ECO:0000256" key="3">
    <source>
        <dbReference type="ARBA" id="ARBA00022840"/>
    </source>
</evidence>
<proteinExistence type="predicted"/>
<dbReference type="AlphaFoldDB" id="A0A369BWE6"/>
<dbReference type="PROSITE" id="PS00211">
    <property type="entry name" value="ABC_TRANSPORTER_1"/>
    <property type="match status" value="1"/>
</dbReference>
<keyword evidence="1" id="KW-0813">Transport</keyword>
<dbReference type="Pfam" id="PF17912">
    <property type="entry name" value="OB_MalK"/>
    <property type="match status" value="1"/>
</dbReference>
<dbReference type="InterPro" id="IPR003439">
    <property type="entry name" value="ABC_transporter-like_ATP-bd"/>
</dbReference>
<dbReference type="InterPro" id="IPR047641">
    <property type="entry name" value="ABC_transpr_MalK/UgpC-like"/>
</dbReference>
<evidence type="ECO:0000256" key="1">
    <source>
        <dbReference type="ARBA" id="ARBA00022448"/>
    </source>
</evidence>
<feature type="domain" description="ABC transporter" evidence="4">
    <location>
        <begin position="4"/>
        <end position="235"/>
    </location>
</feature>
<dbReference type="InterPro" id="IPR008995">
    <property type="entry name" value="Mo/tungstate-bd_C_term_dom"/>
</dbReference>
<dbReference type="GO" id="GO:0140359">
    <property type="term" value="F:ABC-type transporter activity"/>
    <property type="evidence" value="ECO:0007669"/>
    <property type="project" value="InterPro"/>
</dbReference>
<sequence length="376" mass="40827">MARVELEGLTRIFPGGGVGLDAIDLTVEEGELLVCVGPSGCGKSTLLRLLAGLDAPTRGTLRFDGTVVNQWPPRRRNVALVFQNYALYPHMTVRGNLAFPLRMRGIGRAAIRARVEATAALLDLTPLLEQRPAQLSGGQRQRVAMGRALVREPALFLMDEPLSNLDARLRVQLRGEIAALQRRTGTTTVYVTHDQVEAMTLGDRVAVLAAGRLRQVAPPREIYDRPADTFVAGFIGSPSMNLLPARLEAGSGGVGIRIGMARLPLPDAVVKQHHSLREQAGRDVIAGLRPESLRPARERPDFRLEVAAVETLGHEQLIYCRPPVGLLDPVRPGQALAEAYLAVRMTGAAVERGQWIGLEVDSTAIHCFDPEGGRRL</sequence>
<dbReference type="Proteomes" id="UP000252707">
    <property type="component" value="Unassembled WGS sequence"/>
</dbReference>
<dbReference type="SUPFAM" id="SSF50331">
    <property type="entry name" value="MOP-like"/>
    <property type="match status" value="1"/>
</dbReference>
<organism evidence="5 6">
    <name type="scientific">Thioalbus denitrificans</name>
    <dbReference type="NCBI Taxonomy" id="547122"/>
    <lineage>
        <taxon>Bacteria</taxon>
        <taxon>Pseudomonadati</taxon>
        <taxon>Pseudomonadota</taxon>
        <taxon>Gammaproteobacteria</taxon>
        <taxon>Chromatiales</taxon>
        <taxon>Ectothiorhodospiraceae</taxon>
        <taxon>Thioalbus</taxon>
    </lineage>
</organism>
<dbReference type="OrthoDB" id="9802264at2"/>
<dbReference type="PROSITE" id="PS50893">
    <property type="entry name" value="ABC_TRANSPORTER_2"/>
    <property type="match status" value="1"/>
</dbReference>
<dbReference type="SUPFAM" id="SSF52540">
    <property type="entry name" value="P-loop containing nucleoside triphosphate hydrolases"/>
    <property type="match status" value="1"/>
</dbReference>
<evidence type="ECO:0000313" key="5">
    <source>
        <dbReference type="EMBL" id="RCX24737.1"/>
    </source>
</evidence>
<evidence type="ECO:0000256" key="2">
    <source>
        <dbReference type="ARBA" id="ARBA00022741"/>
    </source>
</evidence>
<dbReference type="InterPro" id="IPR003593">
    <property type="entry name" value="AAA+_ATPase"/>
</dbReference>
<dbReference type="PANTHER" id="PTHR43875:SF1">
    <property type="entry name" value="OSMOPROTECTIVE COMPOUNDS UPTAKE ATP-BINDING PROTEIN GGTA"/>
    <property type="match status" value="1"/>
</dbReference>
<dbReference type="InterPro" id="IPR040582">
    <property type="entry name" value="OB_MalK-like"/>
</dbReference>
<dbReference type="Gene3D" id="2.40.50.100">
    <property type="match status" value="1"/>
</dbReference>
<dbReference type="GO" id="GO:0005524">
    <property type="term" value="F:ATP binding"/>
    <property type="evidence" value="ECO:0007669"/>
    <property type="project" value="UniProtKB-KW"/>
</dbReference>
<keyword evidence="6" id="KW-1185">Reference proteome</keyword>
<reference evidence="5 6" key="1">
    <citation type="submission" date="2018-07" db="EMBL/GenBank/DDBJ databases">
        <title>Genomic Encyclopedia of Type Strains, Phase IV (KMG-IV): sequencing the most valuable type-strain genomes for metagenomic binning, comparative biology and taxonomic classification.</title>
        <authorList>
            <person name="Goeker M."/>
        </authorList>
    </citation>
    <scope>NUCLEOTIDE SEQUENCE [LARGE SCALE GENOMIC DNA]</scope>
    <source>
        <strain evidence="5 6">DSM 26407</strain>
    </source>
</reference>
<dbReference type="InterPro" id="IPR015855">
    <property type="entry name" value="ABC_transpr_MalK-like"/>
</dbReference>
<dbReference type="GO" id="GO:0008643">
    <property type="term" value="P:carbohydrate transport"/>
    <property type="evidence" value="ECO:0007669"/>
    <property type="project" value="InterPro"/>
</dbReference>
<keyword evidence="3 5" id="KW-0067">ATP-binding</keyword>
<gene>
    <name evidence="5" type="ORF">DFQ59_11622</name>
</gene>
<dbReference type="PANTHER" id="PTHR43875">
    <property type="entry name" value="MALTODEXTRIN IMPORT ATP-BINDING PROTEIN MSMX"/>
    <property type="match status" value="1"/>
</dbReference>
<dbReference type="GO" id="GO:0016887">
    <property type="term" value="F:ATP hydrolysis activity"/>
    <property type="evidence" value="ECO:0007669"/>
    <property type="project" value="InterPro"/>
</dbReference>
<dbReference type="FunFam" id="3.40.50.300:FF:000042">
    <property type="entry name" value="Maltose/maltodextrin ABC transporter, ATP-binding protein"/>
    <property type="match status" value="1"/>
</dbReference>
<dbReference type="SMART" id="SM00382">
    <property type="entry name" value="AAA"/>
    <property type="match status" value="1"/>
</dbReference>
<dbReference type="Gene3D" id="3.40.50.300">
    <property type="entry name" value="P-loop containing nucleotide triphosphate hydrolases"/>
    <property type="match status" value="1"/>
</dbReference>
<dbReference type="Pfam" id="PF00005">
    <property type="entry name" value="ABC_tran"/>
    <property type="match status" value="1"/>
</dbReference>
<evidence type="ECO:0000259" key="4">
    <source>
        <dbReference type="PROSITE" id="PS50893"/>
    </source>
</evidence>
<evidence type="ECO:0000313" key="6">
    <source>
        <dbReference type="Proteomes" id="UP000252707"/>
    </source>
</evidence>